<feature type="region of interest" description="Disordered" evidence="1">
    <location>
        <begin position="758"/>
        <end position="819"/>
    </location>
</feature>
<feature type="compositionally biased region" description="Polar residues" evidence="1">
    <location>
        <begin position="772"/>
        <end position="794"/>
    </location>
</feature>
<keyword evidence="4" id="KW-1185">Reference proteome</keyword>
<feature type="region of interest" description="Disordered" evidence="1">
    <location>
        <begin position="361"/>
        <end position="429"/>
    </location>
</feature>
<accession>A0A8H4R3S9</accession>
<dbReference type="AlphaFoldDB" id="A0A8H4R3S9"/>
<evidence type="ECO:0000256" key="1">
    <source>
        <dbReference type="SAM" id="MobiDB-lite"/>
    </source>
</evidence>
<evidence type="ECO:0000313" key="4">
    <source>
        <dbReference type="Proteomes" id="UP000521872"/>
    </source>
</evidence>
<keyword evidence="2" id="KW-0812">Transmembrane</keyword>
<protein>
    <recommendedName>
        <fullName evidence="5">Transmembrane protein</fullName>
    </recommendedName>
</protein>
<proteinExistence type="predicted"/>
<feature type="compositionally biased region" description="Basic and acidic residues" evidence="1">
    <location>
        <begin position="800"/>
        <end position="811"/>
    </location>
</feature>
<feature type="compositionally biased region" description="Low complexity" evidence="1">
    <location>
        <begin position="361"/>
        <end position="385"/>
    </location>
</feature>
<comment type="caution">
    <text evidence="3">The sequence shown here is derived from an EMBL/GenBank/DDBJ whole genome shotgun (WGS) entry which is preliminary data.</text>
</comment>
<name>A0A8H4R3S9_9AGAR</name>
<evidence type="ECO:0000256" key="2">
    <source>
        <dbReference type="SAM" id="Phobius"/>
    </source>
</evidence>
<dbReference type="Proteomes" id="UP000521872">
    <property type="component" value="Unassembled WGS sequence"/>
</dbReference>
<feature type="transmembrane region" description="Helical" evidence="2">
    <location>
        <begin position="691"/>
        <end position="714"/>
    </location>
</feature>
<keyword evidence="2" id="KW-0472">Membrane</keyword>
<dbReference type="EMBL" id="JAACJL010000015">
    <property type="protein sequence ID" value="KAF4621262.1"/>
    <property type="molecule type" value="Genomic_DNA"/>
</dbReference>
<evidence type="ECO:0000313" key="3">
    <source>
        <dbReference type="EMBL" id="KAF4621262.1"/>
    </source>
</evidence>
<reference evidence="3 4" key="1">
    <citation type="submission" date="2019-12" db="EMBL/GenBank/DDBJ databases">
        <authorList>
            <person name="Floudas D."/>
            <person name="Bentzer J."/>
            <person name="Ahren D."/>
            <person name="Johansson T."/>
            <person name="Persson P."/>
            <person name="Tunlid A."/>
        </authorList>
    </citation>
    <scope>NUCLEOTIDE SEQUENCE [LARGE SCALE GENOMIC DNA]</scope>
    <source>
        <strain evidence="3 4">CBS 102.39</strain>
    </source>
</reference>
<keyword evidence="2" id="KW-1133">Transmembrane helix</keyword>
<gene>
    <name evidence="3" type="ORF">D9613_000223</name>
</gene>
<dbReference type="Gene3D" id="2.60.120.260">
    <property type="entry name" value="Galactose-binding domain-like"/>
    <property type="match status" value="4"/>
</dbReference>
<evidence type="ECO:0008006" key="5">
    <source>
        <dbReference type="Google" id="ProtNLM"/>
    </source>
</evidence>
<sequence>MCDCLCELRLDMPTFNITLEDTSPMIRYSSNWRAGHTSDDNMTDQYSEKSFTVCQAQEDSLQFQYYGTAVTVFGSHRVNHGTYTGQLDGGPVFTGNSSGPNAFMQPLYSANATLGMHTVMFTNQQNNFLDVDYITFQTSVGQDGEDLIVNTFQDDHPAFVYTPISSWSNSSDTFSWFSGGTGQVSVLCILPMDVLSTAGGAKTGDAIALYGPVGPSGGQFAVQLDSSTSKYSSKQEFFKPKEILFYAGNLGGGNHTLQVQVGSTDLQQLAIDYADVYTSASLGGSSQSKSPTGLIAGLAVTSALALLSTLACIYLVWRLRRENKDSNSILPILPPTMSSTVPHGSASFVAPSTVPASATTTTNNSYYPSHTVPSSSGGAPSTVSSGRAVAPTVSGYMPQGKRNAANMSHSAVAERRDSQFGPPQYTEGSYSQKSFMLTQKQGEAMSFDYYGTNVVVYGAKRFNHGTYSAQLDGGPVSSSTGLSKDALFNQVMYQGNASLGTHSLTITNGENQFFDVDYITFQTNVGKDDEELIVQTFQDNHPSFTYTPSSSWKNPTDRLGWFSGGTGHVTTDPAAVAKLLFQKAFTLRDAIALYGSVGPSATDKYSVQIDGKSASTFSAKQQFYRAQEVLFYAGNLGQGNHTLQVQITSSTLGELGIDYADVYSTASMGASFLSTGGISETVFEKSTPKGLIAGLAVTSAIALFATVAAIYLVWRQRRTNQSSSVKHVPSLPQQPSMYQSPNNTSSFYSVPAVAPVSTLPSSSNPSGPPTGTAISNASSGVVTSAPGSQYTSGYLPQGKRHLEMTRARNEEPSPPQYVG</sequence>
<organism evidence="3 4">
    <name type="scientific">Agrocybe pediades</name>
    <dbReference type="NCBI Taxonomy" id="84607"/>
    <lineage>
        <taxon>Eukaryota</taxon>
        <taxon>Fungi</taxon>
        <taxon>Dikarya</taxon>
        <taxon>Basidiomycota</taxon>
        <taxon>Agaricomycotina</taxon>
        <taxon>Agaricomycetes</taxon>
        <taxon>Agaricomycetidae</taxon>
        <taxon>Agaricales</taxon>
        <taxon>Agaricineae</taxon>
        <taxon>Strophariaceae</taxon>
        <taxon>Agrocybe</taxon>
    </lineage>
</organism>
<feature type="region of interest" description="Disordered" evidence="1">
    <location>
        <begin position="722"/>
        <end position="742"/>
    </location>
</feature>